<keyword evidence="5" id="KW-1185">Reference proteome</keyword>
<dbReference type="SUPFAM" id="SSF53613">
    <property type="entry name" value="Ribokinase-like"/>
    <property type="match status" value="1"/>
</dbReference>
<keyword evidence="1" id="KW-0808">Transferase</keyword>
<feature type="domain" description="Carbohydrate kinase PfkB" evidence="3">
    <location>
        <begin position="6"/>
        <end position="295"/>
    </location>
</feature>
<sequence length="316" mass="31765">MAGRLLHVGPVIIDVVMAVDALPRSGEGVFASSAHTLAGGGFNVIAAAARAGMEVVYAGAHGSGPNGDLARAALCSEGVPVAHAPAPDADTGFCVALVEGDAERTFVTRLGAEMDLSLAELRTLRPGPGDFVYTVGYSLLPGPPAEDLLTWIGDLPEEVRLVLDPAPVVGDLPEQVLDRVLARVDLLSLSAGEAATMTGRTDPGEAAALLVRRVRPGGVVVVRDSSKGCVVAEPGGVPRRVPGFPVRAVDTNGAGDAHVGVFTAAVADGLAPLEAARRANAACALAVTRQGPATCPTAKETDALLAGSESGTAAGP</sequence>
<dbReference type="RefSeq" id="WP_077690014.1">
    <property type="nucleotide sequence ID" value="NZ_MCOK01000001.1"/>
</dbReference>
<name>A0A1V3BYL1_9ACTN</name>
<dbReference type="OrthoDB" id="8578462at2"/>
<evidence type="ECO:0000256" key="1">
    <source>
        <dbReference type="ARBA" id="ARBA00022679"/>
    </source>
</evidence>
<proteinExistence type="predicted"/>
<evidence type="ECO:0000313" key="5">
    <source>
        <dbReference type="Proteomes" id="UP000189004"/>
    </source>
</evidence>
<protein>
    <submittedName>
        <fullName evidence="4">Sugar kinase</fullName>
    </submittedName>
</protein>
<dbReference type="InterPro" id="IPR029056">
    <property type="entry name" value="Ribokinase-like"/>
</dbReference>
<keyword evidence="2 4" id="KW-0418">Kinase</keyword>
<comment type="caution">
    <text evidence="4">The sequence shown here is derived from an EMBL/GenBank/DDBJ whole genome shotgun (WGS) entry which is preliminary data.</text>
</comment>
<evidence type="ECO:0000313" key="4">
    <source>
        <dbReference type="EMBL" id="OOC53624.1"/>
    </source>
</evidence>
<dbReference type="Pfam" id="PF00294">
    <property type="entry name" value="PfkB"/>
    <property type="match status" value="1"/>
</dbReference>
<dbReference type="STRING" id="501010.NOSIN_07275"/>
<dbReference type="InterPro" id="IPR011611">
    <property type="entry name" value="PfkB_dom"/>
</dbReference>
<gene>
    <name evidence="4" type="ORF">NOSIN_07275</name>
</gene>
<dbReference type="GO" id="GO:0016301">
    <property type="term" value="F:kinase activity"/>
    <property type="evidence" value="ECO:0007669"/>
    <property type="project" value="UniProtKB-KW"/>
</dbReference>
<dbReference type="Proteomes" id="UP000189004">
    <property type="component" value="Unassembled WGS sequence"/>
</dbReference>
<accession>A0A1V3BYL1</accession>
<reference evidence="5" key="1">
    <citation type="submission" date="2016-08" db="EMBL/GenBank/DDBJ databases">
        <authorList>
            <person name="Tokovenko B."/>
            <person name="Kalinowski J."/>
        </authorList>
    </citation>
    <scope>NUCLEOTIDE SEQUENCE [LARGE SCALE GENOMIC DNA]</scope>
    <source>
        <strain evidence="5">UTMC102</strain>
    </source>
</reference>
<evidence type="ECO:0000256" key="2">
    <source>
        <dbReference type="ARBA" id="ARBA00022777"/>
    </source>
</evidence>
<dbReference type="AlphaFoldDB" id="A0A1V3BYL1"/>
<dbReference type="PANTHER" id="PTHR10584">
    <property type="entry name" value="SUGAR KINASE"/>
    <property type="match status" value="1"/>
</dbReference>
<dbReference type="PANTHER" id="PTHR10584:SF167">
    <property type="entry name" value="PFKB DOMAIN PROTEIN"/>
    <property type="match status" value="1"/>
</dbReference>
<evidence type="ECO:0000259" key="3">
    <source>
        <dbReference type="Pfam" id="PF00294"/>
    </source>
</evidence>
<dbReference type="Gene3D" id="3.40.1190.20">
    <property type="match status" value="1"/>
</dbReference>
<dbReference type="EMBL" id="MCOK01000001">
    <property type="protein sequence ID" value="OOC53624.1"/>
    <property type="molecule type" value="Genomic_DNA"/>
</dbReference>
<organism evidence="4 5">
    <name type="scientific">Nocardiopsis sinuspersici</name>
    <dbReference type="NCBI Taxonomy" id="501010"/>
    <lineage>
        <taxon>Bacteria</taxon>
        <taxon>Bacillati</taxon>
        <taxon>Actinomycetota</taxon>
        <taxon>Actinomycetes</taxon>
        <taxon>Streptosporangiales</taxon>
        <taxon>Nocardiopsidaceae</taxon>
        <taxon>Nocardiopsis</taxon>
    </lineage>
</organism>